<dbReference type="EMBL" id="NUYN01000026">
    <property type="protein sequence ID" value="PFN23392.1"/>
    <property type="molecule type" value="Genomic_DNA"/>
</dbReference>
<dbReference type="RefSeq" id="WP_098540852.1">
    <property type="nucleotide sequence ID" value="NZ_NUYN01000026.1"/>
</dbReference>
<dbReference type="InterPro" id="IPR026001">
    <property type="entry name" value="Abi-like_C"/>
</dbReference>
<organism evidence="2 3">
    <name type="scientific">Bacillus cereus</name>
    <dbReference type="NCBI Taxonomy" id="1396"/>
    <lineage>
        <taxon>Bacteria</taxon>
        <taxon>Bacillati</taxon>
        <taxon>Bacillota</taxon>
        <taxon>Bacilli</taxon>
        <taxon>Bacillales</taxon>
        <taxon>Bacillaceae</taxon>
        <taxon>Bacillus</taxon>
        <taxon>Bacillus cereus group</taxon>
    </lineage>
</organism>
<feature type="domain" description="Abortive infection protein-like C-terminal" evidence="1">
    <location>
        <begin position="190"/>
        <end position="257"/>
    </location>
</feature>
<evidence type="ECO:0000313" key="3">
    <source>
        <dbReference type="Proteomes" id="UP000225182"/>
    </source>
</evidence>
<protein>
    <recommendedName>
        <fullName evidence="1">Abortive infection protein-like C-terminal domain-containing protein</fullName>
    </recommendedName>
</protein>
<gene>
    <name evidence="2" type="ORF">COJ50_17325</name>
</gene>
<dbReference type="Proteomes" id="UP000225182">
    <property type="component" value="Unassembled WGS sequence"/>
</dbReference>
<comment type="caution">
    <text evidence="2">The sequence shown here is derived from an EMBL/GenBank/DDBJ whole genome shotgun (WGS) entry which is preliminary data.</text>
</comment>
<proteinExistence type="predicted"/>
<name>A0A2B1KHB6_BACCE</name>
<sequence>MDKLEKKEVYSVVSYIGVSGGYLGDFSYASHADFYPSYCGLGIDPYEYSGTTRERFIQILSNCSPEDQAKILMGVLEKYPLSYHEELLEREIIKKFDYEKKVELHEKIIKWSNELQGKGLVELGKLVNNFEYVTEVLNHAETLINQHSCSSAIDRVHAALHGYLKNVCADEGLSFATADPKIQDLWSKIKQEHPKFSVNVKEHYKPINQCVDAIGKALHNINDIRNRLSYSHPNEEIIEEIEAKLVINLSRVLLQYVDGKMSS</sequence>
<accession>A0A2B1KHB6</accession>
<dbReference type="Pfam" id="PF14355">
    <property type="entry name" value="Abi_C"/>
    <property type="match status" value="1"/>
</dbReference>
<dbReference type="AlphaFoldDB" id="A0A2B1KHB6"/>
<evidence type="ECO:0000259" key="1">
    <source>
        <dbReference type="Pfam" id="PF14355"/>
    </source>
</evidence>
<evidence type="ECO:0000313" key="2">
    <source>
        <dbReference type="EMBL" id="PFN23392.1"/>
    </source>
</evidence>
<reference evidence="2 3" key="1">
    <citation type="submission" date="2017-09" db="EMBL/GenBank/DDBJ databases">
        <title>Large-scale bioinformatics analysis of Bacillus genomes uncovers conserved roles of natural products in bacterial physiology.</title>
        <authorList>
            <consortium name="Agbiome Team Llc"/>
            <person name="Bleich R.M."/>
            <person name="Grubbs K.J."/>
            <person name="Santa Maria K.C."/>
            <person name="Allen S.E."/>
            <person name="Farag S."/>
            <person name="Shank E.A."/>
            <person name="Bowers A."/>
        </authorList>
    </citation>
    <scope>NUCLEOTIDE SEQUENCE [LARGE SCALE GENOMIC DNA]</scope>
    <source>
        <strain evidence="2 3">AFS076905</strain>
    </source>
</reference>